<evidence type="ECO:0000256" key="2">
    <source>
        <dbReference type="ARBA" id="ARBA00022448"/>
    </source>
</evidence>
<dbReference type="STRING" id="610130.Closa_4182"/>
<evidence type="ECO:0000256" key="1">
    <source>
        <dbReference type="ARBA" id="ARBA00004496"/>
    </source>
</evidence>
<evidence type="ECO:0000313" key="10">
    <source>
        <dbReference type="Proteomes" id="UP000001662"/>
    </source>
</evidence>
<dbReference type="GO" id="GO:0016301">
    <property type="term" value="F:kinase activity"/>
    <property type="evidence" value="ECO:0007669"/>
    <property type="project" value="UniProtKB-KW"/>
</dbReference>
<protein>
    <submittedName>
        <fullName evidence="9">PTS system sorbose subfamily IIB component</fullName>
    </submittedName>
</protein>
<evidence type="ECO:0000259" key="8">
    <source>
        <dbReference type="PROSITE" id="PS51101"/>
    </source>
</evidence>
<dbReference type="OrthoDB" id="9788818at2"/>
<dbReference type="InterPro" id="IPR036667">
    <property type="entry name" value="PTS_IIB_sorbose-sp_sf"/>
</dbReference>
<keyword evidence="6" id="KW-0598">Phosphotransferase system</keyword>
<keyword evidence="2" id="KW-0813">Transport</keyword>
<dbReference type="AlphaFoldDB" id="D9R2R0"/>
<dbReference type="PROSITE" id="PS51101">
    <property type="entry name" value="PTS_EIIB_TYPE_4"/>
    <property type="match status" value="1"/>
</dbReference>
<name>D9R2R0_LACSW</name>
<dbReference type="GO" id="GO:0008982">
    <property type="term" value="F:protein-N(PI)-phosphohistidine-sugar phosphotransferase activity"/>
    <property type="evidence" value="ECO:0007669"/>
    <property type="project" value="InterPro"/>
</dbReference>
<dbReference type="Pfam" id="PF03830">
    <property type="entry name" value="PTSIIB_sorb"/>
    <property type="match status" value="1"/>
</dbReference>
<dbReference type="EMBL" id="CP002109">
    <property type="protein sequence ID" value="ADL06684.1"/>
    <property type="molecule type" value="Genomic_DNA"/>
</dbReference>
<sequence length="154" mass="17103">MIKLARIDHRLVHGQVAFAWTGHLNITRIIVIDDASAGDELKKMTINMAKPVGVKLNIFSISEAIERMPKILDLKDSVMMVFGTVHDAAEVLSGHPVVKELNLGGIMKKEKSVQYGSAVYLDETEKSELKKLQDKGIKLFVQQVPNDPVKNITL</sequence>
<keyword evidence="3" id="KW-0963">Cytoplasm</keyword>
<accession>D9R2R0</accession>
<dbReference type="SUPFAM" id="SSF52728">
    <property type="entry name" value="PTS IIb component"/>
    <property type="match status" value="1"/>
</dbReference>
<evidence type="ECO:0000256" key="7">
    <source>
        <dbReference type="ARBA" id="ARBA00022777"/>
    </source>
</evidence>
<dbReference type="RefSeq" id="WP_013274736.1">
    <property type="nucleotide sequence ID" value="NC_014376.1"/>
</dbReference>
<evidence type="ECO:0000256" key="5">
    <source>
        <dbReference type="ARBA" id="ARBA00022679"/>
    </source>
</evidence>
<evidence type="ECO:0000313" key="9">
    <source>
        <dbReference type="EMBL" id="ADL06684.1"/>
    </source>
</evidence>
<organism evidence="9 10">
    <name type="scientific">Lacrimispora saccharolytica (strain ATCC 35040 / DSM 2544 / NRCC 2533 / WM1)</name>
    <name type="common">Clostridium saccharolyticum</name>
    <dbReference type="NCBI Taxonomy" id="610130"/>
    <lineage>
        <taxon>Bacteria</taxon>
        <taxon>Bacillati</taxon>
        <taxon>Bacillota</taxon>
        <taxon>Clostridia</taxon>
        <taxon>Lachnospirales</taxon>
        <taxon>Lachnospiraceae</taxon>
        <taxon>Lacrimispora</taxon>
    </lineage>
</organism>
<dbReference type="KEGG" id="csh:Closa_4182"/>
<dbReference type="Proteomes" id="UP000001662">
    <property type="component" value="Chromosome"/>
</dbReference>
<dbReference type="InterPro" id="IPR004720">
    <property type="entry name" value="PTS_IIB_sorbose-sp"/>
</dbReference>
<keyword evidence="7" id="KW-0418">Kinase</keyword>
<evidence type="ECO:0000256" key="6">
    <source>
        <dbReference type="ARBA" id="ARBA00022683"/>
    </source>
</evidence>
<keyword evidence="10" id="KW-1185">Reference proteome</keyword>
<dbReference type="eggNOG" id="COG3444">
    <property type="taxonomic scope" value="Bacteria"/>
</dbReference>
<keyword evidence="5" id="KW-0808">Transferase</keyword>
<comment type="subcellular location">
    <subcellularLocation>
        <location evidence="1">Cytoplasm</location>
    </subcellularLocation>
</comment>
<proteinExistence type="predicted"/>
<keyword evidence="4" id="KW-0762">Sugar transport</keyword>
<dbReference type="HOGENOM" id="CLU_116175_2_0_9"/>
<evidence type="ECO:0000256" key="4">
    <source>
        <dbReference type="ARBA" id="ARBA00022597"/>
    </source>
</evidence>
<feature type="domain" description="PTS EIIB type-4" evidence="8">
    <location>
        <begin position="1"/>
        <end position="154"/>
    </location>
</feature>
<gene>
    <name evidence="9" type="ordered locus">Closa_4182</name>
</gene>
<dbReference type="PaxDb" id="610130-Closa_4182"/>
<dbReference type="Gene3D" id="3.40.35.10">
    <property type="entry name" value="Phosphotransferase system, sorbose subfamily IIB component"/>
    <property type="match status" value="1"/>
</dbReference>
<dbReference type="GO" id="GO:0005737">
    <property type="term" value="C:cytoplasm"/>
    <property type="evidence" value="ECO:0007669"/>
    <property type="project" value="UniProtKB-SubCell"/>
</dbReference>
<reference evidence="9" key="1">
    <citation type="submission" date="2010-07" db="EMBL/GenBank/DDBJ databases">
        <title>Complete sequence of Clostridium saccharolyticum WM1.</title>
        <authorList>
            <consortium name="US DOE Joint Genome Institute"/>
            <person name="Lucas S."/>
            <person name="Copeland A."/>
            <person name="Lapidus A."/>
            <person name="Cheng J.-F."/>
            <person name="Bruce D."/>
            <person name="Goodwin L."/>
            <person name="Pitluck S."/>
            <person name="Chertkov O."/>
            <person name="Detter J.C."/>
            <person name="Han C."/>
            <person name="Tapia R."/>
            <person name="Land M."/>
            <person name="Hauser L."/>
            <person name="Chang Y.-J."/>
            <person name="Jeffries C."/>
            <person name="Kyrpides N."/>
            <person name="Ivanova N."/>
            <person name="Mikhailova N."/>
            <person name="Mouttaki H."/>
            <person name="Lin L."/>
            <person name="Zhou J."/>
            <person name="Hemme C.L."/>
            <person name="Woyke T."/>
        </authorList>
    </citation>
    <scope>NUCLEOTIDE SEQUENCE [LARGE SCALE GENOMIC DNA]</scope>
    <source>
        <strain evidence="9">WM1</strain>
    </source>
</reference>
<dbReference type="GO" id="GO:0009401">
    <property type="term" value="P:phosphoenolpyruvate-dependent sugar phosphotransferase system"/>
    <property type="evidence" value="ECO:0007669"/>
    <property type="project" value="UniProtKB-KW"/>
</dbReference>
<evidence type="ECO:0000256" key="3">
    <source>
        <dbReference type="ARBA" id="ARBA00022490"/>
    </source>
</evidence>